<dbReference type="InterPro" id="IPR049552">
    <property type="entry name" value="PKS_DH_N"/>
</dbReference>
<feature type="domain" description="Carrier" evidence="11">
    <location>
        <begin position="4854"/>
        <end position="4936"/>
    </location>
</feature>
<keyword evidence="15" id="KW-1185">Reference proteome</keyword>
<feature type="domain" description="Ketosynthase family 3 (KS3)" evidence="12">
    <location>
        <begin position="1621"/>
        <end position="2048"/>
    </location>
</feature>
<dbReference type="Gene3D" id="3.40.366.10">
    <property type="entry name" value="Malonyl-Coenzyme A Acyl Carrier Protein, domain 2"/>
    <property type="match status" value="4"/>
</dbReference>
<dbReference type="SUPFAM" id="SSF51735">
    <property type="entry name" value="NAD(P)-binding Rossmann-fold domains"/>
    <property type="match status" value="8"/>
</dbReference>
<dbReference type="InterPro" id="IPR016035">
    <property type="entry name" value="Acyl_Trfase/lysoPLipase"/>
</dbReference>
<evidence type="ECO:0000256" key="10">
    <source>
        <dbReference type="SAM" id="MobiDB-lite"/>
    </source>
</evidence>
<dbReference type="PANTHER" id="PTHR43775:SF51">
    <property type="entry name" value="INACTIVE PHENOLPHTHIOCEROL SYNTHESIS POLYKETIDE SYNTHASE TYPE I PKS1-RELATED"/>
    <property type="match status" value="1"/>
</dbReference>
<dbReference type="Pfam" id="PF00550">
    <property type="entry name" value="PP-binding"/>
    <property type="match status" value="4"/>
</dbReference>
<dbReference type="Pfam" id="PF02801">
    <property type="entry name" value="Ketoacyl-synt_C"/>
    <property type="match status" value="4"/>
</dbReference>
<keyword evidence="6" id="KW-0045">Antibiotic biosynthesis</keyword>
<dbReference type="InterPro" id="IPR015083">
    <property type="entry name" value="NorB/c/GfsB-D-like_docking"/>
</dbReference>
<dbReference type="PROSITE" id="PS00012">
    <property type="entry name" value="PHOSPHOPANTETHEINE"/>
    <property type="match status" value="4"/>
</dbReference>
<dbReference type="SUPFAM" id="SSF53901">
    <property type="entry name" value="Thiolase-like"/>
    <property type="match status" value="4"/>
</dbReference>
<evidence type="ECO:0000259" key="13">
    <source>
        <dbReference type="PROSITE" id="PS52019"/>
    </source>
</evidence>
<proteinExistence type="predicted"/>
<dbReference type="CDD" id="cd08952">
    <property type="entry name" value="KR_1_SDR_x"/>
    <property type="match status" value="3"/>
</dbReference>
<evidence type="ECO:0000256" key="8">
    <source>
        <dbReference type="ARBA" id="ARBA00023315"/>
    </source>
</evidence>
<dbReference type="InterPro" id="IPR014043">
    <property type="entry name" value="Acyl_transferase_dom"/>
</dbReference>
<gene>
    <name evidence="14" type="ORF">V2J94_13565</name>
</gene>
<feature type="domain" description="PKS/mFAS DH" evidence="13">
    <location>
        <begin position="4079"/>
        <end position="4357"/>
    </location>
</feature>
<feature type="domain" description="Carrier" evidence="11">
    <location>
        <begin position="1510"/>
        <end position="1585"/>
    </location>
</feature>
<evidence type="ECO:0000256" key="9">
    <source>
        <dbReference type="PROSITE-ProRule" id="PRU01363"/>
    </source>
</evidence>
<keyword evidence="8" id="KW-0012">Acyltransferase</keyword>
<accession>A0ABU7PUX4</accession>
<dbReference type="InterPro" id="IPR020807">
    <property type="entry name" value="PKS_DH"/>
</dbReference>
<dbReference type="InterPro" id="IPR032821">
    <property type="entry name" value="PKS_assoc"/>
</dbReference>
<evidence type="ECO:0000313" key="15">
    <source>
        <dbReference type="Proteomes" id="UP001354709"/>
    </source>
</evidence>
<dbReference type="InterPro" id="IPR057326">
    <property type="entry name" value="KR_dom"/>
</dbReference>
<dbReference type="InterPro" id="IPR014030">
    <property type="entry name" value="Ketoacyl_synth_N"/>
</dbReference>
<dbReference type="InterPro" id="IPR041618">
    <property type="entry name" value="PKS_DE"/>
</dbReference>
<dbReference type="Pfam" id="PF18369">
    <property type="entry name" value="PKS_DE"/>
    <property type="match status" value="3"/>
</dbReference>
<dbReference type="InterPro" id="IPR001227">
    <property type="entry name" value="Ac_transferase_dom_sf"/>
</dbReference>
<organism evidence="14 15">
    <name type="scientific">Streptomyces asiaticus subsp. ignotus</name>
    <dbReference type="NCBI Taxonomy" id="3098222"/>
    <lineage>
        <taxon>Bacteria</taxon>
        <taxon>Bacillati</taxon>
        <taxon>Actinomycetota</taxon>
        <taxon>Actinomycetes</taxon>
        <taxon>Kitasatosporales</taxon>
        <taxon>Streptomycetaceae</taxon>
        <taxon>Streptomyces</taxon>
        <taxon>Streptomyces violaceusniger group</taxon>
    </lineage>
</organism>
<dbReference type="InterPro" id="IPR036291">
    <property type="entry name" value="NAD(P)-bd_dom_sf"/>
</dbReference>
<dbReference type="NCBIfam" id="NF045894">
    <property type="entry name" value="PKS_plus_SDR"/>
    <property type="match status" value="3"/>
</dbReference>
<dbReference type="SMART" id="SM00823">
    <property type="entry name" value="PKS_PP"/>
    <property type="match status" value="4"/>
</dbReference>
<dbReference type="Pfam" id="PF00698">
    <property type="entry name" value="Acyl_transf_1"/>
    <property type="match status" value="4"/>
</dbReference>
<feature type="region of interest" description="Disordered" evidence="10">
    <location>
        <begin position="459"/>
        <end position="493"/>
    </location>
</feature>
<dbReference type="CDD" id="cd00833">
    <property type="entry name" value="PKS"/>
    <property type="match status" value="4"/>
</dbReference>
<dbReference type="InterPro" id="IPR006162">
    <property type="entry name" value="Ppantetheine_attach_site"/>
</dbReference>
<dbReference type="Pfam" id="PF21089">
    <property type="entry name" value="PKS_DH_N"/>
    <property type="match status" value="1"/>
</dbReference>
<evidence type="ECO:0000256" key="2">
    <source>
        <dbReference type="ARBA" id="ARBA00004792"/>
    </source>
</evidence>
<evidence type="ECO:0000256" key="5">
    <source>
        <dbReference type="ARBA" id="ARBA00022679"/>
    </source>
</evidence>
<dbReference type="InterPro" id="IPR036736">
    <property type="entry name" value="ACP-like_sf"/>
</dbReference>
<dbReference type="SUPFAM" id="SSF52151">
    <property type="entry name" value="FabD/lysophospholipase-like"/>
    <property type="match status" value="4"/>
</dbReference>
<dbReference type="PROSITE" id="PS52019">
    <property type="entry name" value="PKS_MFAS_DH"/>
    <property type="match status" value="1"/>
</dbReference>
<evidence type="ECO:0000256" key="7">
    <source>
        <dbReference type="ARBA" id="ARBA00023268"/>
    </source>
</evidence>
<feature type="domain" description="Carrier" evidence="11">
    <location>
        <begin position="3079"/>
        <end position="3154"/>
    </location>
</feature>
<reference evidence="14 15" key="1">
    <citation type="submission" date="2023-11" db="EMBL/GenBank/DDBJ databases">
        <title>30 novel species of actinomycetes from the DSMZ collection.</title>
        <authorList>
            <person name="Nouioui I."/>
        </authorList>
    </citation>
    <scope>NUCLEOTIDE SEQUENCE [LARGE SCALE GENOMIC DNA]</scope>
    <source>
        <strain evidence="14 15">DSM 41524</strain>
    </source>
</reference>
<comment type="pathway">
    <text evidence="2">Antibiotic biosynthesis.</text>
</comment>
<feature type="domain" description="Ketosynthase family 3 (KS3)" evidence="12">
    <location>
        <begin position="33"/>
        <end position="459"/>
    </location>
</feature>
<dbReference type="SMART" id="SM00822">
    <property type="entry name" value="PKS_KR"/>
    <property type="match status" value="4"/>
</dbReference>
<keyword evidence="5" id="KW-0808">Transferase</keyword>
<keyword evidence="7" id="KW-0511">Multifunctional enzyme</keyword>
<dbReference type="PANTHER" id="PTHR43775">
    <property type="entry name" value="FATTY ACID SYNTHASE"/>
    <property type="match status" value="1"/>
</dbReference>
<dbReference type="InterPro" id="IPR016036">
    <property type="entry name" value="Malonyl_transacylase_ACP-bd"/>
</dbReference>
<feature type="domain" description="Ketosynthase family 3 (KS3)" evidence="12">
    <location>
        <begin position="3178"/>
        <end position="3604"/>
    </location>
</feature>
<evidence type="ECO:0000256" key="1">
    <source>
        <dbReference type="ARBA" id="ARBA00001957"/>
    </source>
</evidence>
<dbReference type="InterPro" id="IPR050091">
    <property type="entry name" value="PKS_NRPS_Biosynth_Enz"/>
</dbReference>
<dbReference type="Gene3D" id="6.10.140.1830">
    <property type="match status" value="3"/>
</dbReference>
<dbReference type="CDD" id="cd08956">
    <property type="entry name" value="KR_3_FAS_SDR_x"/>
    <property type="match status" value="1"/>
</dbReference>
<evidence type="ECO:0000256" key="6">
    <source>
        <dbReference type="ARBA" id="ARBA00023194"/>
    </source>
</evidence>
<dbReference type="InterPro" id="IPR049900">
    <property type="entry name" value="PKS_mFAS_DH"/>
</dbReference>
<dbReference type="InterPro" id="IPR018201">
    <property type="entry name" value="Ketoacyl_synth_AS"/>
</dbReference>
<dbReference type="SMART" id="SM00825">
    <property type="entry name" value="PKS_KS"/>
    <property type="match status" value="4"/>
</dbReference>
<dbReference type="InterPro" id="IPR016039">
    <property type="entry name" value="Thiolase-like"/>
</dbReference>
<dbReference type="PROSITE" id="PS52004">
    <property type="entry name" value="KS3_2"/>
    <property type="match status" value="4"/>
</dbReference>
<dbReference type="Gene3D" id="3.40.47.10">
    <property type="match status" value="4"/>
</dbReference>
<feature type="domain" description="Ketosynthase family 3 (KS3)" evidence="12">
    <location>
        <begin position="4965"/>
        <end position="5392"/>
    </location>
</feature>
<dbReference type="Gene3D" id="3.30.70.3290">
    <property type="match status" value="4"/>
</dbReference>
<feature type="active site" description="Proton acceptor; for dehydratase activity" evidence="9">
    <location>
        <position position="4111"/>
    </location>
</feature>
<dbReference type="Gene3D" id="1.10.1200.10">
    <property type="entry name" value="ACP-like"/>
    <property type="match status" value="4"/>
</dbReference>
<dbReference type="Gene3D" id="3.40.50.720">
    <property type="entry name" value="NAD(P)-binding Rossmann-like Domain"/>
    <property type="match status" value="4"/>
</dbReference>
<dbReference type="InterPro" id="IPR013968">
    <property type="entry name" value="PKS_KR"/>
</dbReference>
<feature type="region of interest" description="C-terminal hotdog fold" evidence="9">
    <location>
        <begin position="4218"/>
        <end position="4357"/>
    </location>
</feature>
<dbReference type="SUPFAM" id="SSF55048">
    <property type="entry name" value="Probable ACP-binding domain of malonyl-CoA ACP transacylase"/>
    <property type="match status" value="4"/>
</dbReference>
<feature type="region of interest" description="N-terminal hotdog fold" evidence="9">
    <location>
        <begin position="4079"/>
        <end position="4204"/>
    </location>
</feature>
<evidence type="ECO:0000313" key="14">
    <source>
        <dbReference type="EMBL" id="MEE4592907.1"/>
    </source>
</evidence>
<sequence length="6595" mass="690290">MSEQEKLLGYLRRVTADLHQTRQRLQDVESAAREPIAIVGMSCRFPGGVRSPEEFWRLLAGAEDAITPFPDDRGWDLGSLYDADPDRPGTSYAREGGFLHDVGDFDADFFGISPREALAMDPQQRLLLETSWEAVERAGIDPASLRGSRSGVFVGAVAPDYGPRVHEATDGVEGHLVTGSAISVVSGRVAYTLGLEGPAVTVDTACSSSLVALHLAVQALRQGECSLALAGGVTVMATPGTFIGFSRQRGLAPDGRCKPFSAAADGFGPAEGVGMLFLERLSDAHRNGHPVLAVVRGTATNQDGASSALSAPNGPSQQRVIRQALANAGLTAGQVDAVEAHGTGTKLGDPIEAQALLATYGRERAADHPLLLGSVKSNIGHTQAAAGVAGVMKMVLAMRHGVLPRTLHIDEPSPHVDWSAATVELLTETTAWPEGEQPRRAGVSSFGISGTNAHAIIEQAPTPPPAATDAATDTASGADVAGEAEETEAPRTALPLIPWPLSSKSEAALRAQATRLLDHVERHPEVAAEGIGLSLATTRTAFDHRAVVLAPDRADAVRILADHLAGRGASGLVEGVARRSAGVAFVFPGQGSQWVGMAAGLLASSPVFARRIDECAAALAPHVEWSLVDVLSDPVALERVDVVQPALFAVMVSLAELWRSYGVEPSAVIGHSQGEIAAACVAGALSLEDAAKVVALRSQALRALSGRGGMASVSLPVEHVRERLAAWGERLSVAAVNGPSAVVVSGDADALDELLAACEAEEIRARRVPVDYASHSSHVESLEDEIRRTLAGIAPRSSSVPFHSTVTGGVLDTTELDAGYWYRNLRATVRFDEAVRALLDEGFQTFVEASAHPVLTMGIEQTADDHGTPVAAIGSLRRDEGGLDRFLTSLAEAHVGGIAIDWRTVFAGTGAHPVDLPTYAFQHQRYWLTSATTARSTDTTSGEDSADTRFWQAVEREDAEALAATLQVQSTEQHASLGTVLPALAQWRRQRRSESTVDEWRYRVIWRPRSGTPAASLPGPWLLLAPSSRPDDPLVTASREALAAHGAEVVLVELGADAAHRATMAERLRTATADHPLDTLSGVLSLLPLDEHSYPEHPVATTGLTLTLALIQALDDLGIRAPLWCATQGAVSIGSSDPLTSPDQAAVWGLGRVAGVEYPDSWGGLIDLPRTMDARAGARLAGVLADGGPEDQVAIRASGVMLRRLEPAPLGNTPARRIWKPRGTVLITGGTGALGTHLARWLADNGAEHLVLTSRRGLAAPGAEDLVAELAEQGTRVTVAACDVADRAALQRVLASVPDDRPLTAVIHAAAYIDLAGLGATTSAEFAQVMDAKVAGAAHLDELLGDTPLDAFVLFSSVSGLWGVGDHGAYAAANAYLDALAERRRANGLTATSVAWGVWDATGDNMPEALDLDQLRRRGLRFMDPALGIAALRQTLDHDQTHLAIADIDWENFIPVFTSARPSPLLDELPATRRIQEGTDTVGSVAHASADTSSGLRQRLTGLTPTEREHTVLELVRAQVVAVLGHTTSDAVDSERAFKDLGFDSLTAVELRNRLNAATGLRLPATLAFDYPSTAVLSEHILTELTGATADEAEVPALPQTAPGAEMARAVAVPVAVDSDDDPIAIVAMSCRYPGGVSSPEELWQLIMSGGDAIGGLPTDRGWDIEGIYDPDPDAPGKTYVREGGFLYDAGHFDPAFFGISPREALAMDPQQRLLLETSWEAFERAGVPALALRGSRTGVFIGSNYQEYGPRVHEAPEGSEGHLMTGSAASVVSGRVAYAFGFEGPAVTVDTACSSSLVAMHLAAQALRNGECSLALAGGVAVMPNPGALIGFSRQRGLALDGRCKAFAGAADGMGLAEGVGVLLLERLSDARRNGHRVLAVVRGSAVNQDGASNGLTAPNGPSQQRVIRAALESARLSAAEVDAVEAHGTGTKLGDPIEAQALLATYGRERSAEDRPLWLGSVKSNIGHTQAAAGVAGVMKMVLAMRHGVLPRTLHVDEPSPHVEWSAGAVELLTDAVAWPETGRARRAGVSSFGISGTNAHVILEHLAEELPVAGPVTDAPDESDESVLVPWVVSAKSEGALRAQAERLLPYARGEAGAEASLADTALSLVTTRSALDERAVVLAGDGEGFAAGLRALVDGVPAAGVVRGSVVPGKLAVLFSGQGSQRVGMGRELYEAFPVFADAFDQVCALFDVELERPLRDVVFGVAEGLDETVFTQCGLFAVEVALFRLVESWGVRPDFVAGHSIGELVAAYVAGVLSLEDACVLVAARGRLMQALPPGGVMVSVQAAEADVLPLLVGREAEVSVAAVNGPRSTVISGVEAAVAEVAGLLEAGGVKTKRLRVSHAFHSPLMEPMLAEFRRVAEGLSYAPPRIPVVSNVTGLVADAEALCSAEYWVRHVRETVRFADGVACLAGQGVVSYVELGPDGVLSGMGQECAPDAAFAPVLRSGWEETASLLEALAHIHVRGRSVDWAALLAPARPRPVELPTYPFQREHFWLESSVATAETGRTGAVDADFWDAVEREDLPALTDTLSVADENGAGESLAAVLPVLSSWRRRGRERATVDGWRYRVSWSPVSDGAGTVSGPWLVAIPAGMATDPWVSACADALAGRGARPVMVELEPDDADREAVAARLREALAGLEAADAAGVVSLLALAEGRHGRYRSVPLGVALTLSLVQAVDDAGVAAPVWCATRGAVAVAGSEGVRAVEQAAVWGLGRVAGLEVPERWGGLLDLPEVWDARAADRLVDVVSGRTGENEVAVRASGIFARRIVRASSGGHGVGGWEPSGTVLVTGGTGALGAHVARWLARAGAEHLLLVSRRGPGAAGADELCAELREIGARVTVAACDVGDRDALAGVLAGVPEEFPLTAVVHAAGVLDDGVLDGLSVDRFEGVLRAKSEAAWHLHELTRELDLAAFVLFSSFSGTVGAAGQANYAAANATLDALAEWRRGAGLPATSVAWGPWADNGMAVSSAEVSRTIRRNGMTAMDPRLALAALERAVTHPDAALAVVDADWGRFADTFEARRLSRLLSGVPEVRKLTATARTVDTDPAHTEESSALVRRLETLSEAERQRTLLELVRAHVAAVLGHSGVDAIGPGRAFMEIGFDSLTAVGLRNRLSEATGVQLPATLVFDYPTPTALAGYLLTELLGGHEQTDGATADVATTASAAAADEPIAIVSMSCRFPGDVRSADDLWRLLAAGEDAVSAFPTDRGWDLEGLYDTDPDAIGKSYVREGAFLSDVSGFDASFFGISPREALAMDPQQRLLLETSWELWERAGIDPEAVRGSRTGVFMGTNGQEYVSLVDRAPETTEGYVATGNAASVVSGRISYTFGFEGPAVTVDTACSSSLVALHLAAQALRQGECSLALAGGVSVMVSPRGFVEFSRQRGLAPDGRCKPFAADADGTAWGEGVGMLLLERLSDARRNGHQVLAVVRGSAVNQDGASNGLTAPNGPSQQRVIRQALANAGLPAGQVDVVEAHGTGTTLGDPIEAQALLATYGREHTDEQPLWLGSIKSNIGHTQAAAGVAGLIKMVLAMRHGLLPGMPNVDEPSPYVDWSPGTVQLLTDATPWPETGRPRRAGVSSFGVSGTNAHVILEQPSPQPVAERPAVAEPAGGLGRLPVTPWLVSGTSEAALRTQADRLLAHVRERAELSAEDIGLSLATTRRAFEHRAVVLAGDRDGLADGVAALVEGPDASGLIRGVAGADGRAVLVFPGQGAQWVGMAVGLLESSPVFAERFGACAAALAPFVDWSLADVLSDPVALERVDVVQPALFAVMVSLAELWRSYGVESAAVIGHSQGEIAAACVAGALSLEDAARVVALRSKALRAISGLGGMVSVSLPVDSVRERLGRWGERLSVAAVNGPSAVVVSGDADALDELLAACEADEIRARRIPVDYASHCAHVEDIEEELLRELAGISPRAASIPFYSTVTGGVLDTAELDAGYWYRNLRQTVRFDETVRALLSDGFDTFIEASAHPVLTMGVEQTAEDHGTRVAAVGSLRRDEGGLDRFAISLAEAYVGGASVDWAGTFAGTGARRVDLPTYAFQHQRFWVEPSAVAGDVSSAGLVSADHPLLGAAVALPESGGRLFTGRLSLRTHPWLADHAIHGTALLPGSALVELALRAGDAVGCGHLEELIQETPLALPESGAVQLQLTVGGPDDSGRRTVNLYSRFEDGPADLPWTHHATGVLTTEGPTAPAETGLGQWPPADASPIDLADRYASAAAHSGIEYGAAFQALRHAWRRGAEIFAEVALAEDMRSEAGRFGLHPVLLDAALHAVADLTADDDGRVRLPYRWTGVSLYATGATTLRVRLSTERPDGMAILLADASGHAVAEVDAVATRTFTSEQLTGGRRPHESLFRVEWMSVPAGSAGVEPDHAHWTIVGPGGAELRTALETSGGRIDEYDDMSALLRPDASAADVPDLVLLPFLTDPATDSVAAADDLVSATRQATHRALAALQVWLAEERCADSRLVVVTRGAVAAVAGEDVPDAAAAAVWGLVRSAQAEHPDRFVLVDLEHLEWAAEAIGAAVATGEPQVAVRGGGAYAPRLTRALVPVAPQRDVVWEPDGSVLITGASGVLGALVARHVVARHGVRSVVLVSRRGRDAVGAAELEAELADIGARVVFEVCDVADREALAGVLARIPADRPLRGVVHAAGVLDDGLVESLTPERMDAVLRPKVDAAVHLDELTRDLDLSAFVMFSSAAATFGAAGQGNYAAANMFLDALAARRRARGLAAVSLAWGFWAERSEMTGHLGEVDMARMARFGMTPLTADEGLALFDAAHTTDDALLVPTRMDVAVLRAHARPGTTPALLRHLIGAPARRVIDAAADGQGGATALVRRLMDLPRSEREDVLLALVTDHAGAVLGHTESDAIAPDRAFSDIGFDSLTAVELRNRLNAATGLRLPATLVFDYPTPTAVARHILGEVMGSVQAAAETPAPDRTRATPPVRKATTDDEPIAIVGMGCRFPGGVRTPEELWQLLISGGDAISGLPDDRGWDLEGLYHPDPDHRGTAYAREGGFLYDAGDFDPEFFGISPREALAMDPQQRLLLETSWEALERAGIDPASVRGSQTGVFCGLTYHDYTDAVQQAGEATEGYLMTGNAGSVASGRISYTFGFEGPAVTVDTACSSSLVALHWAAQALRQGECSLALAGGATVMASPLAFVEFSRQRGLAPDGRCKPFAGAADGTGWAEGVGMLLLERLSDARRNGHQVLAVVRGSAINQDGASNGLTAPNGPSQQRVIRAALESARLSAAEVDAVEAHGTGTKLGDPIEAQALLATYGQERGAEERPLWLGAIKSNIGHAQAAAGVAGVMKMVLAMRHGVLPKTLHVDEPSPHVDWSAGAVELLTDAVAWPETGRPRRAGVSSFGISGTNAHVILEHAPEERSVAEPVMDGSAGSALVPWVVSAKSEGALRAQAERLLSYARSRAGAETPVADVASSLVTTRGAFEHRAVVLAADRAGLVDGLEALSTGDVVPGVVQGSVVPGKLAVLFSGQGSQRVGMGRELYEAFPVFADAFDEVCGQFDGVLERSLREVIRGDASGLDETAYTQCGLFAVEVALFRLVESWGVRPDFVAGHSIGELVAAHVAGVLSLADACVLVAVRGRLMQALPPGGVMVSVQAAAADVLPLLAGREAEVSVAAVNGPRSTVISGVEAAVAEVAGRFDAQGVKTKRLRVSHAFHSPLMEPMLTEFRQVAEGLSYAPPRIPVVSNVTGLIADAEALCSAEYWVRHVREAVRFADGVGSLADAGVTTYLELGPDEVLSTMGEQCLPEETTDVAVFLPAARSGRDEVETALTLAAGAHVRGVPVEWTAVLAAIAGRPARHVELPTYAFQRTRYWVAAGTAPGAQHGTADAQRESADADFWDAVEREDLSALADTLAVESEAVTGESLAAVLPVLSSWRRRSRERSQVDAWRYRIAWSPVSEVAAAALTGSWLVAVPAGLADDAWVADCVATLATRGARPVVVELEDADADRESVAARLRDALGGTDRAADVTGVLSLLALAEGRHGRYAAVPSGLALTLSLLQGIGDAGVGGRVWCVTRGAVATGGSERPSGLEQAAVWGLGRVAGLEAPERWGGLVDLPQTPDGRALERLTVVISGATGEDEVAVRASGVFARRVVRAAMGAESGEAWQPSGTVLVTGGTGALGAHVARWLARAGAGHLLLVSRRGPAAEGVDKLRAQLAELGARVTVAACDVGDREALAGLLARVPEEFPLTAVVHTAGVLDDGVLDGLSVDRFEGVLRAKSEAAWHLHELTRELELSAFVLFSSFSATVGGAGQGNYAAANAFLDALAEHRRAEGLPATSVAWGPWADGGMATQDAAVSGRMERFGLPAMEPELAVTAMARAVNQSDTCPVITDIDWPRFTAGVDGTRLGLLFGDIAEVRTARQAADATLDGQPAGTHRPTLATTLAELPAAEREPALLDLVRTHTATVLGYATHEGIDAERGFFDMGLDSLTAVELRNRLNAATGLRLRPTALFDYGSPSALARHLKGELVEDEAAPEKSLPAEIDRLENVLTAMPQDDITRTKAIVRLQSVLAKLSEPVSGGGGAVRDDNADDDLESASVDELFDVIDRELGDA</sequence>
<feature type="active site" description="Proton donor; for dehydratase activity" evidence="9">
    <location>
        <position position="4280"/>
    </location>
</feature>
<dbReference type="SMART" id="SM00827">
    <property type="entry name" value="PKS_AT"/>
    <property type="match status" value="4"/>
</dbReference>
<dbReference type="Pfam" id="PF16197">
    <property type="entry name" value="KAsynt_C_assoc"/>
    <property type="match status" value="4"/>
</dbReference>
<dbReference type="PROSITE" id="PS00606">
    <property type="entry name" value="KS3_1"/>
    <property type="match status" value="4"/>
</dbReference>
<dbReference type="InterPro" id="IPR020806">
    <property type="entry name" value="PKS_PP-bd"/>
</dbReference>
<dbReference type="SUPFAM" id="SSF47336">
    <property type="entry name" value="ACP-like"/>
    <property type="match status" value="4"/>
</dbReference>
<dbReference type="Gene3D" id="3.10.129.110">
    <property type="entry name" value="Polyketide synthase dehydratase"/>
    <property type="match status" value="1"/>
</dbReference>
<comment type="caution">
    <text evidence="14">The sequence shown here is derived from an EMBL/GenBank/DDBJ whole genome shotgun (WGS) entry which is preliminary data.</text>
</comment>
<keyword evidence="3" id="KW-0596">Phosphopantetheine</keyword>
<dbReference type="InterPro" id="IPR055123">
    <property type="entry name" value="SpnB-like_Rossmann"/>
</dbReference>
<evidence type="ECO:0000256" key="4">
    <source>
        <dbReference type="ARBA" id="ARBA00022553"/>
    </source>
</evidence>
<dbReference type="InterPro" id="IPR009081">
    <property type="entry name" value="PP-bd_ACP"/>
</dbReference>
<keyword evidence="4" id="KW-0597">Phosphoprotein</keyword>
<dbReference type="PROSITE" id="PS50075">
    <property type="entry name" value="CARRIER"/>
    <property type="match status" value="4"/>
</dbReference>
<dbReference type="Pfam" id="PF14765">
    <property type="entry name" value="PS-DH"/>
    <property type="match status" value="1"/>
</dbReference>
<evidence type="ECO:0000256" key="3">
    <source>
        <dbReference type="ARBA" id="ARBA00022450"/>
    </source>
</evidence>
<dbReference type="EMBL" id="JAZBJO010000006">
    <property type="protein sequence ID" value="MEE4592907.1"/>
    <property type="molecule type" value="Genomic_DNA"/>
</dbReference>
<comment type="cofactor">
    <cofactor evidence="1">
        <name>pantetheine 4'-phosphate</name>
        <dbReference type="ChEBI" id="CHEBI:47942"/>
    </cofactor>
</comment>
<dbReference type="InterPro" id="IPR014031">
    <property type="entry name" value="Ketoacyl_synth_C"/>
</dbReference>
<dbReference type="RefSeq" id="WP_330808652.1">
    <property type="nucleotide sequence ID" value="NZ_JAZBJO010000006.1"/>
</dbReference>
<dbReference type="Pfam" id="PF08990">
    <property type="entry name" value="Docking"/>
    <property type="match status" value="1"/>
</dbReference>
<name>A0ABU7PUX4_9ACTN</name>
<dbReference type="InterPro" id="IPR020841">
    <property type="entry name" value="PKS_Beta-ketoAc_synthase_dom"/>
</dbReference>
<dbReference type="InterPro" id="IPR042104">
    <property type="entry name" value="PKS_dehydratase_sf"/>
</dbReference>
<feature type="domain" description="Carrier" evidence="11">
    <location>
        <begin position="6435"/>
        <end position="6510"/>
    </location>
</feature>
<dbReference type="Pfam" id="PF22953">
    <property type="entry name" value="SpnB_Rossmann"/>
    <property type="match status" value="1"/>
</dbReference>
<evidence type="ECO:0000259" key="11">
    <source>
        <dbReference type="PROSITE" id="PS50075"/>
    </source>
</evidence>
<dbReference type="Pfam" id="PF00109">
    <property type="entry name" value="ketoacyl-synt"/>
    <property type="match status" value="4"/>
</dbReference>
<dbReference type="Proteomes" id="UP001354709">
    <property type="component" value="Unassembled WGS sequence"/>
</dbReference>
<protein>
    <submittedName>
        <fullName evidence="14">SDR family NAD(P)-dependent oxidoreductase</fullName>
    </submittedName>
</protein>
<dbReference type="SMART" id="SM01294">
    <property type="entry name" value="PKS_PP_betabranch"/>
    <property type="match status" value="4"/>
</dbReference>
<dbReference type="Pfam" id="PF08659">
    <property type="entry name" value="KR"/>
    <property type="match status" value="4"/>
</dbReference>
<evidence type="ECO:0000259" key="12">
    <source>
        <dbReference type="PROSITE" id="PS52004"/>
    </source>
</evidence>
<dbReference type="InterPro" id="IPR049551">
    <property type="entry name" value="PKS_DH_C"/>
</dbReference>
<dbReference type="SMART" id="SM00826">
    <property type="entry name" value="PKS_DH"/>
    <property type="match status" value="1"/>
</dbReference>